<keyword evidence="2" id="KW-1185">Reference proteome</keyword>
<evidence type="ECO:0000313" key="1">
    <source>
        <dbReference type="EMBL" id="CCX33072.1"/>
    </source>
</evidence>
<organism evidence="1 2">
    <name type="scientific">Pyronema omphalodes (strain CBS 100304)</name>
    <name type="common">Pyronema confluens</name>
    <dbReference type="NCBI Taxonomy" id="1076935"/>
    <lineage>
        <taxon>Eukaryota</taxon>
        <taxon>Fungi</taxon>
        <taxon>Dikarya</taxon>
        <taxon>Ascomycota</taxon>
        <taxon>Pezizomycotina</taxon>
        <taxon>Pezizomycetes</taxon>
        <taxon>Pezizales</taxon>
        <taxon>Pyronemataceae</taxon>
        <taxon>Pyronema</taxon>
    </lineage>
</organism>
<accession>U4LNA4</accession>
<evidence type="ECO:0000313" key="2">
    <source>
        <dbReference type="Proteomes" id="UP000018144"/>
    </source>
</evidence>
<dbReference type="Proteomes" id="UP000018144">
    <property type="component" value="Unassembled WGS sequence"/>
</dbReference>
<name>U4LNA4_PYROM</name>
<proteinExistence type="predicted"/>
<reference evidence="1 2" key="1">
    <citation type="journal article" date="2013" name="PLoS Genet.">
        <title>The genome and development-dependent transcriptomes of Pyronema confluens: a window into fungal evolution.</title>
        <authorList>
            <person name="Traeger S."/>
            <person name="Altegoer F."/>
            <person name="Freitag M."/>
            <person name="Gabaldon T."/>
            <person name="Kempken F."/>
            <person name="Kumar A."/>
            <person name="Marcet-Houben M."/>
            <person name="Poggeler S."/>
            <person name="Stajich J.E."/>
            <person name="Nowrousian M."/>
        </authorList>
    </citation>
    <scope>NUCLEOTIDE SEQUENCE [LARGE SCALE GENOMIC DNA]</scope>
    <source>
        <strain evidence="2">CBS 100304</strain>
        <tissue evidence="1">Vegetative mycelium</tissue>
    </source>
</reference>
<gene>
    <name evidence="1" type="ORF">PCON_14103</name>
</gene>
<dbReference type="AlphaFoldDB" id="U4LNA4"/>
<dbReference type="EMBL" id="HF936006">
    <property type="protein sequence ID" value="CCX33072.1"/>
    <property type="molecule type" value="Genomic_DNA"/>
</dbReference>
<protein>
    <submittedName>
        <fullName evidence="1">Uncharacterized protein</fullName>
    </submittedName>
</protein>
<sequence>MHIERYRIHLLLPPRTDRNFIYPVYP</sequence>